<evidence type="ECO:0000259" key="7">
    <source>
        <dbReference type="SMART" id="SM00387"/>
    </source>
</evidence>
<dbReference type="GO" id="GO:0005886">
    <property type="term" value="C:plasma membrane"/>
    <property type="evidence" value="ECO:0007669"/>
    <property type="project" value="TreeGrafter"/>
</dbReference>
<dbReference type="OrthoDB" id="9804645at2"/>
<dbReference type="GeneID" id="300180058"/>
<protein>
    <recommendedName>
        <fullName evidence="2">histidine kinase</fullName>
        <ecNumber evidence="2">2.7.13.3</ecNumber>
    </recommendedName>
</protein>
<dbReference type="AlphaFoldDB" id="A0A109DBX2"/>
<dbReference type="Gene3D" id="3.30.565.10">
    <property type="entry name" value="Histidine kinase-like ATPase, C-terminal domain"/>
    <property type="match status" value="1"/>
</dbReference>
<keyword evidence="9" id="KW-1185">Reference proteome</keyword>
<evidence type="ECO:0000256" key="5">
    <source>
        <dbReference type="ARBA" id="ARBA00022777"/>
    </source>
</evidence>
<evidence type="ECO:0000256" key="2">
    <source>
        <dbReference type="ARBA" id="ARBA00012438"/>
    </source>
</evidence>
<evidence type="ECO:0000256" key="4">
    <source>
        <dbReference type="ARBA" id="ARBA00022679"/>
    </source>
</evidence>
<dbReference type="RefSeq" id="WP_060466753.1">
    <property type="nucleotide sequence ID" value="NZ_AP025515.1"/>
</dbReference>
<dbReference type="PANTHER" id="PTHR45453">
    <property type="entry name" value="PHOSPHATE REGULON SENSOR PROTEIN PHOR"/>
    <property type="match status" value="1"/>
</dbReference>
<keyword evidence="6" id="KW-0902">Two-component regulatory system</keyword>
<dbReference type="EC" id="2.7.13.3" evidence="2"/>
<reference evidence="8 9" key="1">
    <citation type="submission" date="2015-11" db="EMBL/GenBank/DDBJ databases">
        <title>Draft WGS of Vibrio toranzoniae.</title>
        <authorList>
            <person name="Lasa A."/>
            <person name="Romalde J.L."/>
        </authorList>
    </citation>
    <scope>NUCLEOTIDE SEQUENCE [LARGE SCALE GENOMIC DNA]</scope>
    <source>
        <strain evidence="8 9">Vb 10.8</strain>
    </source>
</reference>
<accession>A0A109DBX2</accession>
<dbReference type="Pfam" id="PF02518">
    <property type="entry name" value="HATPase_c"/>
    <property type="match status" value="1"/>
</dbReference>
<name>A0A109DBX2_9VIBR</name>
<evidence type="ECO:0000256" key="6">
    <source>
        <dbReference type="ARBA" id="ARBA00023012"/>
    </source>
</evidence>
<dbReference type="InterPro" id="IPR050351">
    <property type="entry name" value="BphY/WalK/GraS-like"/>
</dbReference>
<gene>
    <name evidence="8" type="ORF">APQ14_18160</name>
</gene>
<dbReference type="PANTHER" id="PTHR45453:SF1">
    <property type="entry name" value="PHOSPHATE REGULON SENSOR PROTEIN PHOR"/>
    <property type="match status" value="1"/>
</dbReference>
<organism evidence="8 9">
    <name type="scientific">Vibrio toranzoniae</name>
    <dbReference type="NCBI Taxonomy" id="1194427"/>
    <lineage>
        <taxon>Bacteria</taxon>
        <taxon>Pseudomonadati</taxon>
        <taxon>Pseudomonadota</taxon>
        <taxon>Gammaproteobacteria</taxon>
        <taxon>Vibrionales</taxon>
        <taxon>Vibrionaceae</taxon>
        <taxon>Vibrio</taxon>
    </lineage>
</organism>
<evidence type="ECO:0000313" key="9">
    <source>
        <dbReference type="Proteomes" id="UP000057389"/>
    </source>
</evidence>
<comment type="catalytic activity">
    <reaction evidence="1">
        <text>ATP + protein L-histidine = ADP + protein N-phospho-L-histidine.</text>
        <dbReference type="EC" id="2.7.13.3"/>
    </reaction>
</comment>
<dbReference type="InterPro" id="IPR036890">
    <property type="entry name" value="HATPase_C_sf"/>
</dbReference>
<keyword evidence="3" id="KW-0597">Phosphoprotein</keyword>
<dbReference type="EMBL" id="LMXU01000001">
    <property type="protein sequence ID" value="KWU02638.1"/>
    <property type="molecule type" value="Genomic_DNA"/>
</dbReference>
<dbReference type="SUPFAM" id="SSF55874">
    <property type="entry name" value="ATPase domain of HSP90 chaperone/DNA topoisomerase II/histidine kinase"/>
    <property type="match status" value="1"/>
</dbReference>
<dbReference type="InterPro" id="IPR003594">
    <property type="entry name" value="HATPase_dom"/>
</dbReference>
<proteinExistence type="predicted"/>
<evidence type="ECO:0000256" key="3">
    <source>
        <dbReference type="ARBA" id="ARBA00022553"/>
    </source>
</evidence>
<dbReference type="GO" id="GO:0004721">
    <property type="term" value="F:phosphoprotein phosphatase activity"/>
    <property type="evidence" value="ECO:0007669"/>
    <property type="project" value="TreeGrafter"/>
</dbReference>
<evidence type="ECO:0000313" key="8">
    <source>
        <dbReference type="EMBL" id="KWU02638.1"/>
    </source>
</evidence>
<dbReference type="GO" id="GO:0016036">
    <property type="term" value="P:cellular response to phosphate starvation"/>
    <property type="evidence" value="ECO:0007669"/>
    <property type="project" value="TreeGrafter"/>
</dbReference>
<dbReference type="Proteomes" id="UP000057389">
    <property type="component" value="Unassembled WGS sequence"/>
</dbReference>
<sequence>MLNQIIENKIVDVPWPTLIDGKVYEGSKFQTYERCTSECNERQGVSDTHVCSHGLSYISRKVGGEVVTISGVFVPTKGSGRRYRKNIALNQRKVTIESINQWFTTLDEKSSAINSLVAKTAKNNFDQFHEFVKWAREIGHYSERLLAKSTTSKVSAFENASGDLKSLYKTSVMLLDSLDTTALYFNPESAKFGRKKYADLYSMVHKIKLVLSHSVANKSRANVVIRGRVENKHKVYESFKIIPLSLIQNAMKYKRSGDVEILFDEIGDSLKMKVNSVGHEIPQSEIDSLFIRGFRTKKAREMAVEGSGLGLYVLKIVADAHDFEVIVTSTPIQPRNKGLFLNSFEVKIH</sequence>
<comment type="caution">
    <text evidence="8">The sequence shown here is derived from an EMBL/GenBank/DDBJ whole genome shotgun (WGS) entry which is preliminary data.</text>
</comment>
<dbReference type="GO" id="GO:0000155">
    <property type="term" value="F:phosphorelay sensor kinase activity"/>
    <property type="evidence" value="ECO:0007669"/>
    <property type="project" value="TreeGrafter"/>
</dbReference>
<feature type="domain" description="Histidine kinase/HSP90-like ATPase" evidence="7">
    <location>
        <begin position="234"/>
        <end position="348"/>
    </location>
</feature>
<evidence type="ECO:0000256" key="1">
    <source>
        <dbReference type="ARBA" id="ARBA00000085"/>
    </source>
</evidence>
<keyword evidence="4" id="KW-0808">Transferase</keyword>
<keyword evidence="5" id="KW-0418">Kinase</keyword>
<dbReference type="SMART" id="SM00387">
    <property type="entry name" value="HATPase_c"/>
    <property type="match status" value="1"/>
</dbReference>